<dbReference type="EMBL" id="MCFK01000055">
    <property type="protein sequence ID" value="RKF65989.1"/>
    <property type="molecule type" value="Genomic_DNA"/>
</dbReference>
<sequence>LEVVILIGYDPGGRVTKKNLVIFLLEAYSKPTRSLLGAYLKERRAGPRAPTIQLEDENHREFFRNHELWLRAKGWLYVFQVTSEELQKNSKLELEKGAFNSENFERHNASARYFTRQLLNSFDRELFDSIPCSKLAWARLKNEYQKSNPKDVRKLERKLTHWKKDR</sequence>
<keyword evidence="2" id="KW-1185">Reference proteome</keyword>
<proteinExistence type="predicted"/>
<reference evidence="1 2" key="1">
    <citation type="journal article" date="2018" name="BMC Genomics">
        <title>Comparative genome analyses reveal sequence features reflecting distinct modes of host-adaptation between dicot and monocot powdery mildew.</title>
        <authorList>
            <person name="Wu Y."/>
            <person name="Ma X."/>
            <person name="Pan Z."/>
            <person name="Kale S.D."/>
            <person name="Song Y."/>
            <person name="King H."/>
            <person name="Zhang Q."/>
            <person name="Presley C."/>
            <person name="Deng X."/>
            <person name="Wei C.I."/>
            <person name="Xiao S."/>
        </authorList>
    </citation>
    <scope>NUCLEOTIDE SEQUENCE [LARGE SCALE GENOMIC DNA]</scope>
    <source>
        <strain evidence="1">UMSG2</strain>
    </source>
</reference>
<protein>
    <submittedName>
        <fullName evidence="1">Uncharacterized protein</fullName>
    </submittedName>
</protein>
<organism evidence="1 2">
    <name type="scientific">Erysiphe neolycopersici</name>
    <dbReference type="NCBI Taxonomy" id="212602"/>
    <lineage>
        <taxon>Eukaryota</taxon>
        <taxon>Fungi</taxon>
        <taxon>Dikarya</taxon>
        <taxon>Ascomycota</taxon>
        <taxon>Pezizomycotina</taxon>
        <taxon>Leotiomycetes</taxon>
        <taxon>Erysiphales</taxon>
        <taxon>Erysiphaceae</taxon>
        <taxon>Erysiphe</taxon>
    </lineage>
</organism>
<evidence type="ECO:0000313" key="1">
    <source>
        <dbReference type="EMBL" id="RKF65989.1"/>
    </source>
</evidence>
<name>A0A420I8I4_9PEZI</name>
<comment type="caution">
    <text evidence="1">The sequence shown here is derived from an EMBL/GenBank/DDBJ whole genome shotgun (WGS) entry which is preliminary data.</text>
</comment>
<feature type="non-terminal residue" evidence="1">
    <location>
        <position position="1"/>
    </location>
</feature>
<feature type="non-terminal residue" evidence="1">
    <location>
        <position position="166"/>
    </location>
</feature>
<gene>
    <name evidence="1" type="ORF">OnM2_000038</name>
</gene>
<dbReference type="OrthoDB" id="3598791at2759"/>
<accession>A0A420I8I4</accession>
<evidence type="ECO:0000313" key="2">
    <source>
        <dbReference type="Proteomes" id="UP000286134"/>
    </source>
</evidence>
<dbReference type="Proteomes" id="UP000286134">
    <property type="component" value="Unassembled WGS sequence"/>
</dbReference>
<dbReference type="AlphaFoldDB" id="A0A420I8I4"/>